<evidence type="ECO:0000313" key="6">
    <source>
        <dbReference type="Proteomes" id="UP000433876"/>
    </source>
</evidence>
<organism evidence="5 6">
    <name type="scientific">Sordaria macrospora</name>
    <dbReference type="NCBI Taxonomy" id="5147"/>
    <lineage>
        <taxon>Eukaryota</taxon>
        <taxon>Fungi</taxon>
        <taxon>Dikarya</taxon>
        <taxon>Ascomycota</taxon>
        <taxon>Pezizomycotina</taxon>
        <taxon>Sordariomycetes</taxon>
        <taxon>Sordariomycetidae</taxon>
        <taxon>Sordariales</taxon>
        <taxon>Sordariaceae</taxon>
        <taxon>Sordaria</taxon>
    </lineage>
</organism>
<dbReference type="EMBL" id="NMPR01000010">
    <property type="protein sequence ID" value="KAA8635701.1"/>
    <property type="molecule type" value="Genomic_DNA"/>
</dbReference>
<dbReference type="VEuPathDB" id="FungiDB:SMAC_00730"/>
<protein>
    <recommendedName>
        <fullName evidence="7">Chitin-binding type-4 domain-containing protein</fullName>
    </recommendedName>
</protein>
<dbReference type="AlphaFoldDB" id="A0A8S9A446"/>
<keyword evidence="4" id="KW-0732">Signal</keyword>
<feature type="chain" id="PRO_5035807941" description="Chitin-binding type-4 domain-containing protein" evidence="4">
    <location>
        <begin position="22"/>
        <end position="220"/>
    </location>
</feature>
<feature type="region of interest" description="Disordered" evidence="3">
    <location>
        <begin position="199"/>
        <end position="220"/>
    </location>
</feature>
<dbReference type="InterPro" id="IPR052282">
    <property type="entry name" value="Starch-active_LPMO"/>
</dbReference>
<name>A0A8S9A446_SORMA</name>
<dbReference type="PANTHER" id="PTHR36575">
    <property type="entry name" value="BINDING PROTEIN, PUTATIVE (AFU_ORTHOLOGUE AFUA_1G14430)-RELATED"/>
    <property type="match status" value="1"/>
</dbReference>
<dbReference type="Proteomes" id="UP000433876">
    <property type="component" value="Unassembled WGS sequence"/>
</dbReference>
<reference evidence="5 6" key="1">
    <citation type="submission" date="2017-07" db="EMBL/GenBank/DDBJ databases">
        <title>Genome sequence of the Sordaria macrospora wild type strain R19027.</title>
        <authorList>
            <person name="Nowrousian M."/>
            <person name="Teichert I."/>
            <person name="Kueck U."/>
        </authorList>
    </citation>
    <scope>NUCLEOTIDE SEQUENCE [LARGE SCALE GENOMIC DNA]</scope>
    <source>
        <strain evidence="5 6">R19027</strain>
        <tissue evidence="5">Mycelium</tissue>
    </source>
</reference>
<gene>
    <name evidence="5" type="ORF">SMACR_00730</name>
</gene>
<accession>A0A8S9A446</accession>
<evidence type="ECO:0000256" key="2">
    <source>
        <dbReference type="ARBA" id="ARBA00023008"/>
    </source>
</evidence>
<comment type="cofactor">
    <cofactor evidence="1">
        <name>Cu(2+)</name>
        <dbReference type="ChEBI" id="CHEBI:29036"/>
    </cofactor>
</comment>
<evidence type="ECO:0000256" key="4">
    <source>
        <dbReference type="SAM" id="SignalP"/>
    </source>
</evidence>
<feature type="signal peptide" evidence="4">
    <location>
        <begin position="1"/>
        <end position="21"/>
    </location>
</feature>
<dbReference type="PANTHER" id="PTHR36575:SF2">
    <property type="entry name" value="CHITIN-BINDING TYPE-4 DOMAIN-CONTAINING PROTEIN-RELATED"/>
    <property type="match status" value="1"/>
</dbReference>
<evidence type="ECO:0000313" key="5">
    <source>
        <dbReference type="EMBL" id="KAA8635701.1"/>
    </source>
</evidence>
<sequence length="220" mass="23194">MIQPSALVLLAVSLFTPAASAHGEITSPPARLPGPAMAQACGQQAVNAVLADSTMPIESVPFSSSSSCNPFLCRGALFADNASLLQRFTPGQTIPFKASIPIPHEGPCNVSVVNTQTNSVVGQPLLVFDSYADERLARLPANNTAFSVTLPTDGEVLKECGAPGVCVLQWFWFGEGARQTYESCVDFVVEVSTGVQEGAAQGGGEKLNKCGRVGKRRQRR</sequence>
<evidence type="ECO:0008006" key="7">
    <source>
        <dbReference type="Google" id="ProtNLM"/>
    </source>
</evidence>
<dbReference type="Gene3D" id="2.70.50.70">
    <property type="match status" value="1"/>
</dbReference>
<proteinExistence type="predicted"/>
<dbReference type="OMA" id="PHEGPMN"/>
<keyword evidence="2" id="KW-0186">Copper</keyword>
<evidence type="ECO:0000256" key="3">
    <source>
        <dbReference type="SAM" id="MobiDB-lite"/>
    </source>
</evidence>
<evidence type="ECO:0000256" key="1">
    <source>
        <dbReference type="ARBA" id="ARBA00001973"/>
    </source>
</evidence>
<comment type="caution">
    <text evidence="5">The sequence shown here is derived from an EMBL/GenBank/DDBJ whole genome shotgun (WGS) entry which is preliminary data.</text>
</comment>